<dbReference type="InterPro" id="IPR032466">
    <property type="entry name" value="Metal_Hydrolase"/>
</dbReference>
<dbReference type="Proteomes" id="UP000000822">
    <property type="component" value="Chromosome"/>
</dbReference>
<dbReference type="KEGG" id="oih:OB1353"/>
<dbReference type="AlphaFoldDB" id="Q8ERF1"/>
<evidence type="ECO:0000313" key="3">
    <source>
        <dbReference type="Proteomes" id="UP000000822"/>
    </source>
</evidence>
<dbReference type="CDD" id="cd01300">
    <property type="entry name" value="YtcJ_like"/>
    <property type="match status" value="1"/>
</dbReference>
<dbReference type="Gene3D" id="3.20.20.140">
    <property type="entry name" value="Metal-dependent hydrolases"/>
    <property type="match status" value="1"/>
</dbReference>
<dbReference type="Pfam" id="PF07969">
    <property type="entry name" value="Amidohydro_3"/>
    <property type="match status" value="1"/>
</dbReference>
<keyword evidence="3" id="KW-1185">Reference proteome</keyword>
<protein>
    <submittedName>
        <fullName evidence="2">Hypothetical conserved protein</fullName>
    </submittedName>
</protein>
<dbReference type="GO" id="GO:0016810">
    <property type="term" value="F:hydrolase activity, acting on carbon-nitrogen (but not peptide) bonds"/>
    <property type="evidence" value="ECO:0007669"/>
    <property type="project" value="InterPro"/>
</dbReference>
<gene>
    <name evidence="2" type="ordered locus">OB1353</name>
</gene>
<dbReference type="eggNOG" id="COG1574">
    <property type="taxonomic scope" value="Bacteria"/>
</dbReference>
<dbReference type="SUPFAM" id="SSF51338">
    <property type="entry name" value="Composite domain of metallo-dependent hydrolases"/>
    <property type="match status" value="1"/>
</dbReference>
<name>Q8ERF1_OCEIH</name>
<dbReference type="EMBL" id="BA000028">
    <property type="protein sequence ID" value="BAC13309.1"/>
    <property type="molecule type" value="Genomic_DNA"/>
</dbReference>
<dbReference type="PANTHER" id="PTHR22642">
    <property type="entry name" value="IMIDAZOLONEPROPIONASE"/>
    <property type="match status" value="1"/>
</dbReference>
<dbReference type="InterPro" id="IPR011059">
    <property type="entry name" value="Metal-dep_hydrolase_composite"/>
</dbReference>
<dbReference type="InterPro" id="IPR013108">
    <property type="entry name" value="Amidohydro_3"/>
</dbReference>
<evidence type="ECO:0000259" key="1">
    <source>
        <dbReference type="Pfam" id="PF07969"/>
    </source>
</evidence>
<organism evidence="2 3">
    <name type="scientific">Oceanobacillus iheyensis (strain DSM 14371 / CIP 107618 / JCM 11309 / KCTC 3954 / HTE831)</name>
    <dbReference type="NCBI Taxonomy" id="221109"/>
    <lineage>
        <taxon>Bacteria</taxon>
        <taxon>Bacillati</taxon>
        <taxon>Bacillota</taxon>
        <taxon>Bacilli</taxon>
        <taxon>Bacillales</taxon>
        <taxon>Bacillaceae</taxon>
        <taxon>Oceanobacillus</taxon>
    </lineage>
</organism>
<sequence length="545" mass="61807">MDTIITNAKIFTMNQENDVVGSFSIKSGRIDKIWHSPSPPKEELNSEETKQVVDMKGKTILPGFIDTHSHLLMYSLFKKQADCSSPLNHSISDILDQLKQKLHELPEDEWLLGWGYDNTLLKENRHPTRDELDQVSKEIPILIRHTSVHFAVANTKALEIAELHKDSKDPQGGHLGRDNAGELNGVLYELPALDLVQAVIPKPSAEEMANSIELGANDYLSEGITTCTDAGVGLDLGIAEYDAHIKAVKTSKNPMRMRFMILYHLLNTHFKNKNASELNNDIMRETNNWAALDSAKLFQDGSIQGFTASLREPYYTKPFEHGELLHEQTHFEEILLSLHQRGFRLAIHGNGDQAISSILKGYERILSITPKENHLHRIEHVQTATEEDLDKMKKLDVAASFFINHIYYWADRHNKYFLGPERTSRLNPLKDATDREILYTLHSDCPITPISPLFSVWAAVNRISMEQKVFGENQRISVKKAIETMTIDGARLNNDEENSGSLEAGKLADFIVLDNNPFEVDKMDIKNIKVLQTFISGEKVYQRKC</sequence>
<dbReference type="RefSeq" id="WP_011065759.1">
    <property type="nucleotide sequence ID" value="NC_004193.1"/>
</dbReference>
<reference evidence="2 3" key="1">
    <citation type="journal article" date="2001" name="FEMS Microbiol. Lett.">
        <title>Oceanobacillus iheyensis gen. nov., sp. nov., a deep-sea extremely halotolerant and alkaliphilic species isolated from a depth of 1050 m on the Iheya Ridge.</title>
        <authorList>
            <person name="Lu J."/>
            <person name="Nogi Y."/>
            <person name="Takami H."/>
        </authorList>
    </citation>
    <scope>NUCLEOTIDE SEQUENCE [LARGE SCALE GENOMIC DNA]</scope>
    <source>
        <strain evidence="3">DSM 14371 / CIP 107618 / JCM 11309 / KCTC 3954 / HTE831</strain>
    </source>
</reference>
<dbReference type="PhylomeDB" id="Q8ERF1"/>
<dbReference type="Gene3D" id="3.10.310.70">
    <property type="match status" value="1"/>
</dbReference>
<accession>Q8ERF1</accession>
<evidence type="ECO:0000313" key="2">
    <source>
        <dbReference type="EMBL" id="BAC13309.1"/>
    </source>
</evidence>
<reference evidence="2 3" key="2">
    <citation type="journal article" date="2002" name="Nucleic Acids Res.">
        <title>Genome sequence of Oceanobacillus iheyensis isolated from the Iheya Ridge and its unexpected adaptive capabilities to extreme environments.</title>
        <authorList>
            <person name="Takami H."/>
            <person name="Takaki Y."/>
            <person name="Uchiyama I."/>
        </authorList>
    </citation>
    <scope>NUCLEOTIDE SEQUENCE [LARGE SCALE GENOMIC DNA]</scope>
    <source>
        <strain evidence="3">DSM 14371 / CIP 107618 / JCM 11309 / KCTC 3954 / HTE831</strain>
    </source>
</reference>
<dbReference type="SUPFAM" id="SSF51556">
    <property type="entry name" value="Metallo-dependent hydrolases"/>
    <property type="match status" value="1"/>
</dbReference>
<proteinExistence type="predicted"/>
<dbReference type="Gene3D" id="2.30.40.10">
    <property type="entry name" value="Urease, subunit C, domain 1"/>
    <property type="match status" value="1"/>
</dbReference>
<feature type="domain" description="Amidohydrolase 3" evidence="1">
    <location>
        <begin position="51"/>
        <end position="541"/>
    </location>
</feature>
<dbReference type="HOGENOM" id="CLU_009942_2_0_9"/>
<dbReference type="OrthoDB" id="9767366at2"/>
<dbReference type="STRING" id="221109.gene:10733593"/>
<dbReference type="PANTHER" id="PTHR22642:SF2">
    <property type="entry name" value="PROTEIN LONG AFTER FAR-RED 3"/>
    <property type="match status" value="1"/>
</dbReference>
<dbReference type="InterPro" id="IPR033932">
    <property type="entry name" value="YtcJ-like"/>
</dbReference>